<accession>A0A6L8REN2</accession>
<name>A0A6L8REN2_9ACTN</name>
<sequence length="207" mass="22609">MINRRQLFVLASGAVMFAGARGANAAQLTNAQKRLTLVTDMIVRNEAGVIVSSARSKDVLGAGNRKMAVGSINRNNDGAASLTRAATKNLVTVHRESDDSLPVLAKIEIVVEYSEDGQSIAIRSGKYSIIQTDPLVMYANAWYALMQKDKYVMNYFTESEASYETGWGPTPYDAEKDKWTCGSGMGATITDFINDSTYSFAIDCYIE</sequence>
<proteinExistence type="predicted"/>
<evidence type="ECO:0000313" key="2">
    <source>
        <dbReference type="Proteomes" id="UP000481598"/>
    </source>
</evidence>
<organism evidence="1 2">
    <name type="scientific">Collinsella aerofaciens</name>
    <dbReference type="NCBI Taxonomy" id="74426"/>
    <lineage>
        <taxon>Bacteria</taxon>
        <taxon>Bacillati</taxon>
        <taxon>Actinomycetota</taxon>
        <taxon>Coriobacteriia</taxon>
        <taxon>Coriobacteriales</taxon>
        <taxon>Coriobacteriaceae</taxon>
        <taxon>Collinsella</taxon>
    </lineage>
</organism>
<protein>
    <submittedName>
        <fullName evidence="1">Uncharacterized protein</fullName>
    </submittedName>
</protein>
<gene>
    <name evidence="1" type="ORF">GT635_03225</name>
</gene>
<dbReference type="EMBL" id="WWTB01000005">
    <property type="protein sequence ID" value="MZJ85478.1"/>
    <property type="molecule type" value="Genomic_DNA"/>
</dbReference>
<evidence type="ECO:0000313" key="1">
    <source>
        <dbReference type="EMBL" id="MZJ85478.1"/>
    </source>
</evidence>
<dbReference type="Proteomes" id="UP000481598">
    <property type="component" value="Unassembled WGS sequence"/>
</dbReference>
<reference evidence="1 2" key="1">
    <citation type="journal article" date="2019" name="Nat. Med.">
        <title>A library of human gut bacterial isolates paired with longitudinal multiomics data enables mechanistic microbiome research.</title>
        <authorList>
            <person name="Poyet M."/>
            <person name="Groussin M."/>
            <person name="Gibbons S.M."/>
            <person name="Avila-Pacheco J."/>
            <person name="Jiang X."/>
            <person name="Kearney S.M."/>
            <person name="Perrotta A.R."/>
            <person name="Berdy B."/>
            <person name="Zhao S."/>
            <person name="Lieberman T.D."/>
            <person name="Swanson P.K."/>
            <person name="Smith M."/>
            <person name="Roesemann S."/>
            <person name="Alexander J.E."/>
            <person name="Rich S.A."/>
            <person name="Livny J."/>
            <person name="Vlamakis H."/>
            <person name="Clish C."/>
            <person name="Bullock K."/>
            <person name="Deik A."/>
            <person name="Scott J."/>
            <person name="Pierce K.A."/>
            <person name="Xavier R.J."/>
            <person name="Alm E.J."/>
        </authorList>
    </citation>
    <scope>NUCLEOTIDE SEQUENCE [LARGE SCALE GENOMIC DNA]</scope>
    <source>
        <strain evidence="1 2">BIOML-A10</strain>
    </source>
</reference>
<dbReference type="RefSeq" id="WP_089573198.1">
    <property type="nucleotide sequence ID" value="NZ_JAASIU010000009.1"/>
</dbReference>
<comment type="caution">
    <text evidence="1">The sequence shown here is derived from an EMBL/GenBank/DDBJ whole genome shotgun (WGS) entry which is preliminary data.</text>
</comment>
<dbReference type="AlphaFoldDB" id="A0A6L8REN2"/>